<dbReference type="BioCyc" id="SONE211586:G1GMP-4549-MONOMER"/>
<feature type="transmembrane region" description="Helical" evidence="1">
    <location>
        <begin position="216"/>
        <end position="237"/>
    </location>
</feature>
<gene>
    <name evidence="2" type="ordered locus">SO_A0139</name>
</gene>
<feature type="transmembrane region" description="Helical" evidence="1">
    <location>
        <begin position="145"/>
        <end position="165"/>
    </location>
</feature>
<dbReference type="RefSeq" id="WP_011074433.1">
    <property type="nucleotide sequence ID" value="NC_004349.1"/>
</dbReference>
<dbReference type="PATRIC" id="fig|211586.12.peg.4745"/>
<reference evidence="2 3" key="1">
    <citation type="journal article" date="2002" name="Nat. Biotechnol.">
        <title>Genome sequence of the dissimilatory metal ion-reducing bacterium Shewanella oneidensis.</title>
        <authorList>
            <person name="Heidelberg J.F."/>
            <person name="Paulsen I.T."/>
            <person name="Nelson K.E."/>
            <person name="Gaidos E.J."/>
            <person name="Nelson W.C."/>
            <person name="Read T.D."/>
            <person name="Eisen J.A."/>
            <person name="Seshadri R."/>
            <person name="Ward N."/>
            <person name="Methe B."/>
            <person name="Clayton R.A."/>
            <person name="Meyer T."/>
            <person name="Tsapin A."/>
            <person name="Scott J."/>
            <person name="Beanan M."/>
            <person name="Brinkac L."/>
            <person name="Daugherty S."/>
            <person name="DeBoy R.T."/>
            <person name="Dodson R.J."/>
            <person name="Durkin A.S."/>
            <person name="Haft D.H."/>
            <person name="Kolonay J.F."/>
            <person name="Madupu R."/>
            <person name="Peterson J.D."/>
            <person name="Umayam L.A."/>
            <person name="White O."/>
            <person name="Wolf A.M."/>
            <person name="Vamathevan J."/>
            <person name="Weidman J."/>
            <person name="Impraim M."/>
            <person name="Lee K."/>
            <person name="Berry K."/>
            <person name="Lee C."/>
            <person name="Mueller J."/>
            <person name="Khouri H."/>
            <person name="Gill J."/>
            <person name="Utterback T.R."/>
            <person name="McDonald L.A."/>
            <person name="Feldblyum T.V."/>
            <person name="Smith H.O."/>
            <person name="Venter J.C."/>
            <person name="Nealson K.H."/>
            <person name="Fraser C.M."/>
        </authorList>
    </citation>
    <scope>NUCLEOTIDE SEQUENCE [LARGE SCALE GENOMIC DNA]</scope>
    <source>
        <strain evidence="3">ATCC 700550 / JCM 31522 / CIP 106686 / LMG 19005 / NCIMB 14063 / MR-1</strain>
    </source>
</reference>
<keyword evidence="2" id="KW-0614">Plasmid</keyword>
<name>Q8E817_SHEON</name>
<keyword evidence="1" id="KW-0472">Membrane</keyword>
<keyword evidence="1" id="KW-0812">Transmembrane</keyword>
<organism evidence="2 3">
    <name type="scientific">Shewanella oneidensis (strain ATCC 700550 / JCM 31522 / CIP 106686 / LMG 19005 / NCIMB 14063 / MR-1)</name>
    <dbReference type="NCBI Taxonomy" id="211586"/>
    <lineage>
        <taxon>Bacteria</taxon>
        <taxon>Pseudomonadati</taxon>
        <taxon>Pseudomonadota</taxon>
        <taxon>Gammaproteobacteria</taxon>
        <taxon>Alteromonadales</taxon>
        <taxon>Shewanellaceae</taxon>
        <taxon>Shewanella</taxon>
    </lineage>
</organism>
<evidence type="ECO:0000256" key="1">
    <source>
        <dbReference type="SAM" id="Phobius"/>
    </source>
</evidence>
<feature type="transmembrane region" description="Helical" evidence="1">
    <location>
        <begin position="177"/>
        <end position="196"/>
    </location>
</feature>
<keyword evidence="1" id="KW-1133">Transmembrane helix</keyword>
<evidence type="ECO:0000313" key="2">
    <source>
        <dbReference type="EMBL" id="AAN53056.2"/>
    </source>
</evidence>
<dbReference type="OrthoDB" id="5914885at2"/>
<sequence>MSLNNRIVIHSSATRENDNAEFALCIEADLSFNQAMKSVQDYDWSFNVKQLKSGQECNAFSLSKADDADNYMQFFIFAVDDDLFSIQLNIMNKRNRRYIWDRTSVSVDLGVCTKSELQKKLEPLRSYSVSRLYKKHRSKTWLNKHSLLVVFLLFVVLGIMIERWIKPLHSPSFDALLWNPVIYIGASVFSTCFLVLKRVRQGLRGGTWKDRVSICLGMICLGPLIVFSFMLSFGTYWHMLTKKPASQVEVVAELPSTWSSTGRGSCTGKLWVHPPGEPQHERILCYVPKELWAELKVGDRLLLNGDRSSVAFTPADILILPN</sequence>
<proteinExistence type="predicted"/>
<protein>
    <submittedName>
        <fullName evidence="2">Uncharacterized protein</fullName>
    </submittedName>
</protein>
<accession>Q8E817</accession>
<dbReference type="AlphaFoldDB" id="Q8E817"/>
<dbReference type="KEGG" id="son:SO_A0139"/>
<dbReference type="HOGENOM" id="CLU_863037_0_0_6"/>
<geneLocation type="plasmid" evidence="2 3">
    <name>megaplasmid</name>
</geneLocation>
<dbReference type="EMBL" id="AE014300">
    <property type="protein sequence ID" value="AAN53056.2"/>
    <property type="molecule type" value="Genomic_DNA"/>
</dbReference>
<keyword evidence="3" id="KW-1185">Reference proteome</keyword>
<evidence type="ECO:0000313" key="3">
    <source>
        <dbReference type="Proteomes" id="UP000008186"/>
    </source>
</evidence>
<dbReference type="Proteomes" id="UP000008186">
    <property type="component" value="Plasmid megaplasmid"/>
</dbReference>